<dbReference type="Gene3D" id="1.10.1660.10">
    <property type="match status" value="1"/>
</dbReference>
<proteinExistence type="predicted"/>
<dbReference type="PROSITE" id="PS50937">
    <property type="entry name" value="HTH_MERR_2"/>
    <property type="match status" value="1"/>
</dbReference>
<dbReference type="Pfam" id="PF13411">
    <property type="entry name" value="MerR_1"/>
    <property type="match status" value="1"/>
</dbReference>
<evidence type="ECO:0000256" key="2">
    <source>
        <dbReference type="ARBA" id="ARBA00023125"/>
    </source>
</evidence>
<feature type="domain" description="HTH merR-type" evidence="5">
    <location>
        <begin position="1"/>
        <end position="70"/>
    </location>
</feature>
<dbReference type="InterPro" id="IPR012925">
    <property type="entry name" value="TipAS_dom"/>
</dbReference>
<dbReference type="PANTHER" id="PTHR30204:SF90">
    <property type="entry name" value="HTH-TYPE TRANSCRIPTIONAL ACTIVATOR MTA"/>
    <property type="match status" value="1"/>
</dbReference>
<dbReference type="EMBL" id="RAYQ01000003">
    <property type="protein sequence ID" value="RKI93178.1"/>
    <property type="molecule type" value="Genomic_DNA"/>
</dbReference>
<dbReference type="GO" id="GO:0003700">
    <property type="term" value="F:DNA-binding transcription factor activity"/>
    <property type="evidence" value="ECO:0007669"/>
    <property type="project" value="InterPro"/>
</dbReference>
<evidence type="ECO:0000313" key="6">
    <source>
        <dbReference type="EMBL" id="RKI93178.1"/>
    </source>
</evidence>
<protein>
    <submittedName>
        <fullName evidence="6">MerR family transcriptional regulator</fullName>
    </submittedName>
</protein>
<accession>A0A3A9AP91</accession>
<dbReference type="SUPFAM" id="SSF89082">
    <property type="entry name" value="Antibiotic binding domain of TipA-like multidrug resistance regulators"/>
    <property type="match status" value="1"/>
</dbReference>
<dbReference type="InterPro" id="IPR036244">
    <property type="entry name" value="TipA-like_antibiotic-bd"/>
</dbReference>
<dbReference type="SMART" id="SM00422">
    <property type="entry name" value="HTH_MERR"/>
    <property type="match status" value="1"/>
</dbReference>
<dbReference type="InterPro" id="IPR000551">
    <property type="entry name" value="MerR-type_HTH_dom"/>
</dbReference>
<keyword evidence="4" id="KW-0804">Transcription</keyword>
<evidence type="ECO:0000259" key="5">
    <source>
        <dbReference type="PROSITE" id="PS50937"/>
    </source>
</evidence>
<keyword evidence="3" id="KW-0010">Activator</keyword>
<dbReference type="PANTHER" id="PTHR30204">
    <property type="entry name" value="REDOX-CYCLING DRUG-SENSING TRANSCRIPTIONAL ACTIVATOR SOXR"/>
    <property type="match status" value="1"/>
</dbReference>
<dbReference type="InterPro" id="IPR047057">
    <property type="entry name" value="MerR_fam"/>
</dbReference>
<evidence type="ECO:0000313" key="7">
    <source>
        <dbReference type="Proteomes" id="UP000280696"/>
    </source>
</evidence>
<dbReference type="SUPFAM" id="SSF46955">
    <property type="entry name" value="Putative DNA-binding domain"/>
    <property type="match status" value="1"/>
</dbReference>
<evidence type="ECO:0000256" key="1">
    <source>
        <dbReference type="ARBA" id="ARBA00023015"/>
    </source>
</evidence>
<name>A0A3A9AP91_9FIRM</name>
<dbReference type="InterPro" id="IPR009061">
    <property type="entry name" value="DNA-bd_dom_put_sf"/>
</dbReference>
<dbReference type="CDD" id="cd01106">
    <property type="entry name" value="HTH_TipAL-Mta"/>
    <property type="match status" value="1"/>
</dbReference>
<dbReference type="PRINTS" id="PR00040">
    <property type="entry name" value="HTHMERR"/>
</dbReference>
<organism evidence="6 7">
    <name type="scientific">Parablautia intestinalis</name>
    <dbReference type="NCBI Taxonomy" id="2320100"/>
    <lineage>
        <taxon>Bacteria</taxon>
        <taxon>Bacillati</taxon>
        <taxon>Bacillota</taxon>
        <taxon>Clostridia</taxon>
        <taxon>Lachnospirales</taxon>
        <taxon>Lachnospiraceae</taxon>
        <taxon>Parablautia</taxon>
    </lineage>
</organism>
<gene>
    <name evidence="6" type="ORF">D7V94_04145</name>
</gene>
<dbReference type="AlphaFoldDB" id="A0A3A9AP91"/>
<sequence length="243" mass="28178">MRTVKEVSRLTGVSVRTLHHYDAIGLLKPTEVTRAGYRLYDDTALSRLQSILLFRELQFPLKEIKAILDSPDFDPEEALTQQIKLLEMQYKRMGELISFAREIQKKGVKRMDFHIFDKSEIEQYKAEVKIKWGDTKEYQEYEQRQKNGYDFSKASPQLLNLFSELGALKQLPPDHEKVQEKISAIQDFITRNFYTCTTEIFGKLGQMYAGDERFKHNIDQAGGEGTARFAQQAIAFFCSNKQA</sequence>
<evidence type="ECO:0000256" key="4">
    <source>
        <dbReference type="ARBA" id="ARBA00023163"/>
    </source>
</evidence>
<keyword evidence="2" id="KW-0238">DNA-binding</keyword>
<comment type="caution">
    <text evidence="6">The sequence shown here is derived from an EMBL/GenBank/DDBJ whole genome shotgun (WGS) entry which is preliminary data.</text>
</comment>
<dbReference type="RefSeq" id="WP_120467074.1">
    <property type="nucleotide sequence ID" value="NZ_RAYQ01000003.1"/>
</dbReference>
<dbReference type="Gene3D" id="1.10.490.50">
    <property type="entry name" value="Antibiotic binding domain of TipA-like multidrug resistance regulators"/>
    <property type="match status" value="1"/>
</dbReference>
<dbReference type="GO" id="GO:0003677">
    <property type="term" value="F:DNA binding"/>
    <property type="evidence" value="ECO:0007669"/>
    <property type="project" value="UniProtKB-KW"/>
</dbReference>
<dbReference type="OrthoDB" id="9809391at2"/>
<keyword evidence="7" id="KW-1185">Reference proteome</keyword>
<dbReference type="Pfam" id="PF07739">
    <property type="entry name" value="TipAS"/>
    <property type="match status" value="1"/>
</dbReference>
<dbReference type="Proteomes" id="UP000280696">
    <property type="component" value="Unassembled WGS sequence"/>
</dbReference>
<evidence type="ECO:0000256" key="3">
    <source>
        <dbReference type="ARBA" id="ARBA00023159"/>
    </source>
</evidence>
<keyword evidence="1" id="KW-0805">Transcription regulation</keyword>
<reference evidence="6 7" key="1">
    <citation type="submission" date="2018-09" db="EMBL/GenBank/DDBJ databases">
        <title>Murine metabolic-syndrome-specific gut microbial biobank.</title>
        <authorList>
            <person name="Liu C."/>
        </authorList>
    </citation>
    <scope>NUCLEOTIDE SEQUENCE [LARGE SCALE GENOMIC DNA]</scope>
    <source>
        <strain evidence="6 7">0.1xD8-82</strain>
    </source>
</reference>